<name>A0A4Y7SXX9_COPMI</name>
<keyword evidence="3" id="KW-0862">Zinc</keyword>
<keyword evidence="2 4" id="KW-0863">Zinc-finger</keyword>
<sequence length="306" mass="34710">MDQHIPFSSLRHARASRRGCPGDFPRRAYLLYRATLEWVADFTLYPSLANDLFCSFRDADTELQKVFCSSYGDRNVIIWEGFSAFLGRRAEQQKHSLRTDLCDSISHRPISQPPIASRQRSCAACHSVLYCSEQCQREDWESSHHEDCHYLLQVYVKRKRSHRWLTGSMRLGLLKIVESDFLRCNHVPPSSLSVILLDFTETLCPSGLDSMPISEFTQTLREGEDVRGIGAHRIDALAREVRTNPHVRIVSATFPYHGSTLQVVARMHIPLIGGKVVLVSGFDFIQKNPSPSPFPACRPEGPSSHD</sequence>
<evidence type="ECO:0000256" key="4">
    <source>
        <dbReference type="PROSITE-ProRule" id="PRU00134"/>
    </source>
</evidence>
<comment type="caution">
    <text evidence="6">The sequence shown here is derived from an EMBL/GenBank/DDBJ whole genome shotgun (WGS) entry which is preliminary data.</text>
</comment>
<evidence type="ECO:0000256" key="1">
    <source>
        <dbReference type="ARBA" id="ARBA00022723"/>
    </source>
</evidence>
<evidence type="ECO:0000313" key="6">
    <source>
        <dbReference type="EMBL" id="TEB26723.1"/>
    </source>
</evidence>
<organism evidence="6 7">
    <name type="scientific">Coprinellus micaceus</name>
    <name type="common">Glistening ink-cap mushroom</name>
    <name type="synonym">Coprinus micaceus</name>
    <dbReference type="NCBI Taxonomy" id="71717"/>
    <lineage>
        <taxon>Eukaryota</taxon>
        <taxon>Fungi</taxon>
        <taxon>Dikarya</taxon>
        <taxon>Basidiomycota</taxon>
        <taxon>Agaricomycotina</taxon>
        <taxon>Agaricomycetes</taxon>
        <taxon>Agaricomycetidae</taxon>
        <taxon>Agaricales</taxon>
        <taxon>Agaricineae</taxon>
        <taxon>Psathyrellaceae</taxon>
        <taxon>Coprinellus</taxon>
    </lineage>
</organism>
<feature type="domain" description="MYND-type" evidence="5">
    <location>
        <begin position="99"/>
        <end position="148"/>
    </location>
</feature>
<proteinExistence type="predicted"/>
<dbReference type="SUPFAM" id="SSF144232">
    <property type="entry name" value="HIT/MYND zinc finger-like"/>
    <property type="match status" value="1"/>
</dbReference>
<dbReference type="AlphaFoldDB" id="A0A4Y7SXX9"/>
<evidence type="ECO:0000256" key="2">
    <source>
        <dbReference type="ARBA" id="ARBA00022771"/>
    </source>
</evidence>
<protein>
    <recommendedName>
        <fullName evidence="5">MYND-type domain-containing protein</fullName>
    </recommendedName>
</protein>
<dbReference type="EMBL" id="QPFP01000046">
    <property type="protein sequence ID" value="TEB26723.1"/>
    <property type="molecule type" value="Genomic_DNA"/>
</dbReference>
<dbReference type="Gene3D" id="6.10.140.2220">
    <property type="match status" value="1"/>
</dbReference>
<keyword evidence="7" id="KW-1185">Reference proteome</keyword>
<dbReference type="InterPro" id="IPR002893">
    <property type="entry name" value="Znf_MYND"/>
</dbReference>
<dbReference type="Proteomes" id="UP000298030">
    <property type="component" value="Unassembled WGS sequence"/>
</dbReference>
<keyword evidence="1" id="KW-0479">Metal-binding</keyword>
<dbReference type="OrthoDB" id="3066878at2759"/>
<evidence type="ECO:0000259" key="5">
    <source>
        <dbReference type="PROSITE" id="PS50865"/>
    </source>
</evidence>
<accession>A0A4Y7SXX9</accession>
<evidence type="ECO:0000256" key="3">
    <source>
        <dbReference type="ARBA" id="ARBA00022833"/>
    </source>
</evidence>
<dbReference type="Pfam" id="PF01753">
    <property type="entry name" value="zf-MYND"/>
    <property type="match status" value="1"/>
</dbReference>
<dbReference type="PROSITE" id="PS50865">
    <property type="entry name" value="ZF_MYND_2"/>
    <property type="match status" value="1"/>
</dbReference>
<dbReference type="GO" id="GO:0008270">
    <property type="term" value="F:zinc ion binding"/>
    <property type="evidence" value="ECO:0007669"/>
    <property type="project" value="UniProtKB-KW"/>
</dbReference>
<gene>
    <name evidence="6" type="ORF">FA13DRAFT_1008511</name>
</gene>
<evidence type="ECO:0000313" key="7">
    <source>
        <dbReference type="Proteomes" id="UP000298030"/>
    </source>
</evidence>
<reference evidence="6 7" key="1">
    <citation type="journal article" date="2019" name="Nat. Ecol. Evol.">
        <title>Megaphylogeny resolves global patterns of mushroom evolution.</title>
        <authorList>
            <person name="Varga T."/>
            <person name="Krizsan K."/>
            <person name="Foldi C."/>
            <person name="Dima B."/>
            <person name="Sanchez-Garcia M."/>
            <person name="Sanchez-Ramirez S."/>
            <person name="Szollosi G.J."/>
            <person name="Szarkandi J.G."/>
            <person name="Papp V."/>
            <person name="Albert L."/>
            <person name="Andreopoulos W."/>
            <person name="Angelini C."/>
            <person name="Antonin V."/>
            <person name="Barry K.W."/>
            <person name="Bougher N.L."/>
            <person name="Buchanan P."/>
            <person name="Buyck B."/>
            <person name="Bense V."/>
            <person name="Catcheside P."/>
            <person name="Chovatia M."/>
            <person name="Cooper J."/>
            <person name="Damon W."/>
            <person name="Desjardin D."/>
            <person name="Finy P."/>
            <person name="Geml J."/>
            <person name="Haridas S."/>
            <person name="Hughes K."/>
            <person name="Justo A."/>
            <person name="Karasinski D."/>
            <person name="Kautmanova I."/>
            <person name="Kiss B."/>
            <person name="Kocsube S."/>
            <person name="Kotiranta H."/>
            <person name="LaButti K.M."/>
            <person name="Lechner B.E."/>
            <person name="Liimatainen K."/>
            <person name="Lipzen A."/>
            <person name="Lukacs Z."/>
            <person name="Mihaltcheva S."/>
            <person name="Morgado L.N."/>
            <person name="Niskanen T."/>
            <person name="Noordeloos M.E."/>
            <person name="Ohm R.A."/>
            <person name="Ortiz-Santana B."/>
            <person name="Ovrebo C."/>
            <person name="Racz N."/>
            <person name="Riley R."/>
            <person name="Savchenko A."/>
            <person name="Shiryaev A."/>
            <person name="Soop K."/>
            <person name="Spirin V."/>
            <person name="Szebenyi C."/>
            <person name="Tomsovsky M."/>
            <person name="Tulloss R.E."/>
            <person name="Uehling J."/>
            <person name="Grigoriev I.V."/>
            <person name="Vagvolgyi C."/>
            <person name="Papp T."/>
            <person name="Martin F.M."/>
            <person name="Miettinen O."/>
            <person name="Hibbett D.S."/>
            <person name="Nagy L.G."/>
        </authorList>
    </citation>
    <scope>NUCLEOTIDE SEQUENCE [LARGE SCALE GENOMIC DNA]</scope>
    <source>
        <strain evidence="6 7">FP101781</strain>
    </source>
</reference>